<dbReference type="EMBL" id="BNCI01000002">
    <property type="protein sequence ID" value="GHF22334.1"/>
    <property type="molecule type" value="Genomic_DNA"/>
</dbReference>
<dbReference type="InterPro" id="IPR029063">
    <property type="entry name" value="SAM-dependent_MTases_sf"/>
</dbReference>
<dbReference type="PRINTS" id="PR00507">
    <property type="entry name" value="N12N6MTFRASE"/>
</dbReference>
<dbReference type="RefSeq" id="WP_191251695.1">
    <property type="nucleotide sequence ID" value="NZ_BNCI01000002.1"/>
</dbReference>
<feature type="domain" description="RlmL ferredoxin-like" evidence="4">
    <location>
        <begin position="8"/>
        <end position="63"/>
    </location>
</feature>
<accession>A0A919E7K0</accession>
<organism evidence="5 6">
    <name type="scientific">Kordiimonas sediminis</name>
    <dbReference type="NCBI Taxonomy" id="1735581"/>
    <lineage>
        <taxon>Bacteria</taxon>
        <taxon>Pseudomonadati</taxon>
        <taxon>Pseudomonadota</taxon>
        <taxon>Alphaproteobacteria</taxon>
        <taxon>Kordiimonadales</taxon>
        <taxon>Kordiimonadaceae</taxon>
        <taxon>Kordiimonas</taxon>
    </lineage>
</organism>
<proteinExistence type="predicted"/>
<protein>
    <submittedName>
        <fullName evidence="5">RNA methyltransferase</fullName>
    </submittedName>
</protein>
<feature type="domain" description="Ribosomal RNA large subunit methyltransferase K/L-like methyltransferase" evidence="3">
    <location>
        <begin position="160"/>
        <end position="360"/>
    </location>
</feature>
<evidence type="ECO:0000259" key="3">
    <source>
        <dbReference type="Pfam" id="PF01170"/>
    </source>
</evidence>
<keyword evidence="6" id="KW-1185">Reference proteome</keyword>
<dbReference type="GO" id="GO:0008990">
    <property type="term" value="F:rRNA (guanine-N2-)-methyltransferase activity"/>
    <property type="evidence" value="ECO:0007669"/>
    <property type="project" value="TreeGrafter"/>
</dbReference>
<evidence type="ECO:0000259" key="4">
    <source>
        <dbReference type="Pfam" id="PF22020"/>
    </source>
</evidence>
<reference evidence="5" key="2">
    <citation type="submission" date="2020-09" db="EMBL/GenBank/DDBJ databases">
        <authorList>
            <person name="Sun Q."/>
            <person name="Kim S."/>
        </authorList>
    </citation>
    <scope>NUCLEOTIDE SEQUENCE</scope>
    <source>
        <strain evidence="5">KCTC 42590</strain>
    </source>
</reference>
<dbReference type="CDD" id="cd11715">
    <property type="entry name" value="THUMP_AdoMetMT"/>
    <property type="match status" value="1"/>
</dbReference>
<dbReference type="InterPro" id="IPR053943">
    <property type="entry name" value="RlmKL-like_Mtase_CS"/>
</dbReference>
<dbReference type="Gene3D" id="3.40.50.150">
    <property type="entry name" value="Vaccinia Virus protein VP39"/>
    <property type="match status" value="1"/>
</dbReference>
<dbReference type="InterPro" id="IPR054170">
    <property type="entry name" value="RlmL_1st"/>
</dbReference>
<dbReference type="PROSITE" id="PS01261">
    <property type="entry name" value="UPF0020"/>
    <property type="match status" value="1"/>
</dbReference>
<sequence>MTNEKKNEIFITTVPGLENSLCKEVKGLGFPSPTAEKGGVTIFGTWQDVWRANLLLRGATRVLVRLGSFPASHLAKLAKQAEKFPWHETLIPGVAVKVDVTCRKSRIYHSKAAAERIENALRDHANIPTDPSSDICLKVRIVEDVCTVSIDTSGDSLHKRGHKLAVNKAPMRETLASLLLFECGYRGREPVLDPMCGSGTFVIEAAEIAAGLAPGRSRSFAFEKLATFSADIWQQIKQDAENSQTSPDQIRHTCYGYDRDAGAIDIATANADRANVTAATRFTKQAISNLVPPTDTPGLVIINPPYGARLGDVKKLMPLYQSLGKTLQTSFHGWRVGIVTNSEPLAQATGLSFKKRKTAFSHGGIPVKLYSTITLK</sequence>
<evidence type="ECO:0000313" key="5">
    <source>
        <dbReference type="EMBL" id="GHF22334.1"/>
    </source>
</evidence>
<evidence type="ECO:0000256" key="2">
    <source>
        <dbReference type="ARBA" id="ARBA00022679"/>
    </source>
</evidence>
<dbReference type="Proteomes" id="UP000630923">
    <property type="component" value="Unassembled WGS sequence"/>
</dbReference>
<comment type="caution">
    <text evidence="5">The sequence shown here is derived from an EMBL/GenBank/DDBJ whole genome shotgun (WGS) entry which is preliminary data.</text>
</comment>
<gene>
    <name evidence="5" type="ORF">GCM10017044_15600</name>
</gene>
<dbReference type="SUPFAM" id="SSF53335">
    <property type="entry name" value="S-adenosyl-L-methionine-dependent methyltransferases"/>
    <property type="match status" value="1"/>
</dbReference>
<dbReference type="Pfam" id="PF22020">
    <property type="entry name" value="RlmL_1st"/>
    <property type="match status" value="1"/>
</dbReference>
<evidence type="ECO:0000256" key="1">
    <source>
        <dbReference type="ARBA" id="ARBA00022603"/>
    </source>
</evidence>
<dbReference type="PANTHER" id="PTHR47313:SF1">
    <property type="entry name" value="RIBOSOMAL RNA LARGE SUBUNIT METHYLTRANSFERASE K_L"/>
    <property type="match status" value="1"/>
</dbReference>
<evidence type="ECO:0000313" key="6">
    <source>
        <dbReference type="Proteomes" id="UP000630923"/>
    </source>
</evidence>
<dbReference type="PANTHER" id="PTHR47313">
    <property type="entry name" value="RIBOSOMAL RNA LARGE SUBUNIT METHYLTRANSFERASE K/L"/>
    <property type="match status" value="1"/>
</dbReference>
<dbReference type="Gene3D" id="3.30.2130.30">
    <property type="match status" value="1"/>
</dbReference>
<dbReference type="GO" id="GO:0070043">
    <property type="term" value="F:rRNA (guanine-N7-)-methyltransferase activity"/>
    <property type="evidence" value="ECO:0007669"/>
    <property type="project" value="TreeGrafter"/>
</dbReference>
<keyword evidence="2" id="KW-0808">Transferase</keyword>
<dbReference type="Pfam" id="PF01170">
    <property type="entry name" value="UPF0020"/>
    <property type="match status" value="1"/>
</dbReference>
<dbReference type="AlphaFoldDB" id="A0A919E7K0"/>
<keyword evidence="1 5" id="KW-0489">Methyltransferase</keyword>
<dbReference type="InterPro" id="IPR000241">
    <property type="entry name" value="RlmKL-like_Mtase"/>
</dbReference>
<name>A0A919E7K0_9PROT</name>
<reference evidence="5" key="1">
    <citation type="journal article" date="2014" name="Int. J. Syst. Evol. Microbiol.">
        <title>Complete genome sequence of Corynebacterium casei LMG S-19264T (=DSM 44701T), isolated from a smear-ripened cheese.</title>
        <authorList>
            <consortium name="US DOE Joint Genome Institute (JGI-PGF)"/>
            <person name="Walter F."/>
            <person name="Albersmeier A."/>
            <person name="Kalinowski J."/>
            <person name="Ruckert C."/>
        </authorList>
    </citation>
    <scope>NUCLEOTIDE SEQUENCE</scope>
    <source>
        <strain evidence="5">KCTC 42590</strain>
    </source>
</reference>